<protein>
    <recommendedName>
        <fullName evidence="3">Ribbon-helix-helix protein CopG domain-containing protein</fullName>
    </recommendedName>
</protein>
<dbReference type="InterPro" id="IPR010985">
    <property type="entry name" value="Ribbon_hlx_hlx"/>
</dbReference>
<reference evidence="2" key="1">
    <citation type="journal article" date="2019" name="Int. J. Syst. Evol. Microbiol.">
        <title>The Global Catalogue of Microorganisms (GCM) 10K type strain sequencing project: providing services to taxonomists for standard genome sequencing and annotation.</title>
        <authorList>
            <consortium name="The Broad Institute Genomics Platform"/>
            <consortium name="The Broad Institute Genome Sequencing Center for Infectious Disease"/>
            <person name="Wu L."/>
            <person name="Ma J."/>
        </authorList>
    </citation>
    <scope>NUCLEOTIDE SEQUENCE [LARGE SCALE GENOMIC DNA]</scope>
    <source>
        <strain evidence="2">JCM 11483</strain>
    </source>
</reference>
<name>A0ABP6RAM8_9MICC</name>
<dbReference type="InterPro" id="IPR013321">
    <property type="entry name" value="Arc_rbn_hlx_hlx"/>
</dbReference>
<dbReference type="RefSeq" id="WP_344717247.1">
    <property type="nucleotide sequence ID" value="NZ_BAAAYG010000001.1"/>
</dbReference>
<keyword evidence="2" id="KW-1185">Reference proteome</keyword>
<dbReference type="SUPFAM" id="SSF47598">
    <property type="entry name" value="Ribbon-helix-helix"/>
    <property type="match status" value="1"/>
</dbReference>
<dbReference type="Gene3D" id="1.10.1220.10">
    <property type="entry name" value="Met repressor-like"/>
    <property type="match status" value="1"/>
</dbReference>
<sequence length="68" mass="7943">MAMTLRLPEELEKQLEEIASRKHISKHALITQSVERLVRSEDEQQQVDEAVDYAFERYGEVIERLADA</sequence>
<comment type="caution">
    <text evidence="1">The sequence shown here is derived from an EMBL/GenBank/DDBJ whole genome shotgun (WGS) entry which is preliminary data.</text>
</comment>
<gene>
    <name evidence="1" type="ORF">GCM10020260_01230</name>
</gene>
<dbReference type="EMBL" id="BAAAYG010000001">
    <property type="protein sequence ID" value="GAA3278778.1"/>
    <property type="molecule type" value="Genomic_DNA"/>
</dbReference>
<evidence type="ECO:0000313" key="2">
    <source>
        <dbReference type="Proteomes" id="UP001501736"/>
    </source>
</evidence>
<dbReference type="Proteomes" id="UP001501736">
    <property type="component" value="Unassembled WGS sequence"/>
</dbReference>
<organism evidence="1 2">
    <name type="scientific">Nesterenkonia halobia</name>
    <dbReference type="NCBI Taxonomy" id="37922"/>
    <lineage>
        <taxon>Bacteria</taxon>
        <taxon>Bacillati</taxon>
        <taxon>Actinomycetota</taxon>
        <taxon>Actinomycetes</taxon>
        <taxon>Micrococcales</taxon>
        <taxon>Micrococcaceae</taxon>
        <taxon>Nesterenkonia</taxon>
    </lineage>
</organism>
<accession>A0ABP6RAM8</accession>
<evidence type="ECO:0000313" key="1">
    <source>
        <dbReference type="EMBL" id="GAA3278778.1"/>
    </source>
</evidence>
<evidence type="ECO:0008006" key="3">
    <source>
        <dbReference type="Google" id="ProtNLM"/>
    </source>
</evidence>
<proteinExistence type="predicted"/>